<keyword evidence="1" id="KW-0472">Membrane</keyword>
<sequence length="261" mass="28222">MDRIYLFLIRNDVWIYIVSVLFLFWYLTELVRAVRTLRRAMFNLERETATAARNHALSFVLFFSAVIAIVFYVNRNIAPNLPEQLLIPETPTPDVFATPLSSPTPFGTAVAEGEGIFAPVLAPTATLPAQPGLEVTAVLTGTVSAETGEAAGTPTPIADCIPELMISEPLNGSVLFQRVTIRGTANTGDLHQYSIEMNGPQTVGAWAPITQEPVAQPIVNGDLAQADLSQWAVGPYQMRLRALNATGGELGACTIEIILDN</sequence>
<proteinExistence type="predicted"/>
<feature type="transmembrane region" description="Helical" evidence="1">
    <location>
        <begin position="13"/>
        <end position="34"/>
    </location>
</feature>
<evidence type="ECO:0000313" key="3">
    <source>
        <dbReference type="Proteomes" id="UP000215027"/>
    </source>
</evidence>
<dbReference type="Proteomes" id="UP000215027">
    <property type="component" value="Chromosome I"/>
</dbReference>
<reference evidence="2" key="1">
    <citation type="submission" date="2016-01" db="EMBL/GenBank/DDBJ databases">
        <authorList>
            <person name="Mcilroy J.S."/>
            <person name="Karst M S."/>
            <person name="Albertsen M."/>
        </authorList>
    </citation>
    <scope>NUCLEOTIDE SEQUENCE</scope>
    <source>
        <strain evidence="2">Cfx-K</strain>
    </source>
</reference>
<evidence type="ECO:0000313" key="2">
    <source>
        <dbReference type="EMBL" id="CUS02542.2"/>
    </source>
</evidence>
<keyword evidence="1" id="KW-0812">Transmembrane</keyword>
<protein>
    <submittedName>
        <fullName evidence="2">Uncharacterized protein</fullName>
    </submittedName>
</protein>
<accession>A0A160SZN4</accession>
<keyword evidence="1" id="KW-1133">Transmembrane helix</keyword>
<feature type="transmembrane region" description="Helical" evidence="1">
    <location>
        <begin position="55"/>
        <end position="73"/>
    </location>
</feature>
<keyword evidence="3" id="KW-1185">Reference proteome</keyword>
<name>A0A160SZN4_9CHLR</name>
<organism evidence="2 3">
    <name type="scientific">Candidatus Promineifilum breve</name>
    <dbReference type="NCBI Taxonomy" id="1806508"/>
    <lineage>
        <taxon>Bacteria</taxon>
        <taxon>Bacillati</taxon>
        <taxon>Chloroflexota</taxon>
        <taxon>Ardenticatenia</taxon>
        <taxon>Candidatus Promineifilales</taxon>
        <taxon>Candidatus Promineifilaceae</taxon>
        <taxon>Candidatus Promineifilum</taxon>
    </lineage>
</organism>
<evidence type="ECO:0000256" key="1">
    <source>
        <dbReference type="SAM" id="Phobius"/>
    </source>
</evidence>
<dbReference type="RefSeq" id="WP_095042142.1">
    <property type="nucleotide sequence ID" value="NZ_LN890655.1"/>
</dbReference>
<dbReference type="AlphaFoldDB" id="A0A160SZN4"/>
<dbReference type="EMBL" id="LN890655">
    <property type="protein sequence ID" value="CUS02542.2"/>
    <property type="molecule type" value="Genomic_DNA"/>
</dbReference>
<dbReference type="KEGG" id="pbf:CFX0092_A0664"/>
<gene>
    <name evidence="2" type="ORF">CFX0092_A0664</name>
</gene>